<name>A0ABQ2YN90_9GAMM</name>
<dbReference type="Proteomes" id="UP000653056">
    <property type="component" value="Unassembled WGS sequence"/>
</dbReference>
<feature type="coiled-coil region" evidence="1">
    <location>
        <begin position="93"/>
        <end position="120"/>
    </location>
</feature>
<evidence type="ECO:0000313" key="3">
    <source>
        <dbReference type="Proteomes" id="UP000653056"/>
    </source>
</evidence>
<gene>
    <name evidence="2" type="ORF">GCM10007160_16800</name>
</gene>
<keyword evidence="1" id="KW-0175">Coiled coil</keyword>
<organism evidence="2 3">
    <name type="scientific">Litchfieldella qijiaojingensis</name>
    <dbReference type="NCBI Taxonomy" id="980347"/>
    <lineage>
        <taxon>Bacteria</taxon>
        <taxon>Pseudomonadati</taxon>
        <taxon>Pseudomonadota</taxon>
        <taxon>Gammaproteobacteria</taxon>
        <taxon>Oceanospirillales</taxon>
        <taxon>Halomonadaceae</taxon>
        <taxon>Litchfieldella</taxon>
    </lineage>
</organism>
<accession>A0ABQ2YN90</accession>
<protein>
    <submittedName>
        <fullName evidence="2">Uncharacterized protein</fullName>
    </submittedName>
</protein>
<dbReference type="EMBL" id="BMXS01000006">
    <property type="protein sequence ID" value="GGX90003.1"/>
    <property type="molecule type" value="Genomic_DNA"/>
</dbReference>
<evidence type="ECO:0000313" key="2">
    <source>
        <dbReference type="EMBL" id="GGX90003.1"/>
    </source>
</evidence>
<reference evidence="3" key="1">
    <citation type="journal article" date="2019" name="Int. J. Syst. Evol. Microbiol.">
        <title>The Global Catalogue of Microorganisms (GCM) 10K type strain sequencing project: providing services to taxonomists for standard genome sequencing and annotation.</title>
        <authorList>
            <consortium name="The Broad Institute Genomics Platform"/>
            <consortium name="The Broad Institute Genome Sequencing Center for Infectious Disease"/>
            <person name="Wu L."/>
            <person name="Ma J."/>
        </authorList>
    </citation>
    <scope>NUCLEOTIDE SEQUENCE [LARGE SCALE GENOMIC DNA]</scope>
    <source>
        <strain evidence="3">KCTC 22228</strain>
    </source>
</reference>
<dbReference type="RefSeq" id="WP_189468105.1">
    <property type="nucleotide sequence ID" value="NZ_BMXS01000006.1"/>
</dbReference>
<comment type="caution">
    <text evidence="2">The sequence shown here is derived from an EMBL/GenBank/DDBJ whole genome shotgun (WGS) entry which is preliminary data.</text>
</comment>
<evidence type="ECO:0000256" key="1">
    <source>
        <dbReference type="SAM" id="Coils"/>
    </source>
</evidence>
<sequence>MSIDHNARYKAAFLAKFERALADQPEWIRERAVLGATNPGQMGSTFYPDTGKWEFRDADGNVLEAPKAAPTQRRAGMSEQDMRVIAKGLGNALAERDARIDELEATIRGLAKKVGLLSQRMKEGAK</sequence>
<proteinExistence type="predicted"/>
<keyword evidence="3" id="KW-1185">Reference proteome</keyword>